<comment type="caution">
    <text evidence="1">The sequence shown here is derived from an EMBL/GenBank/DDBJ whole genome shotgun (WGS) entry which is preliminary data.</text>
</comment>
<organism evidence="1 2">
    <name type="scientific">Nelumbo nucifera</name>
    <name type="common">Sacred lotus</name>
    <dbReference type="NCBI Taxonomy" id="4432"/>
    <lineage>
        <taxon>Eukaryota</taxon>
        <taxon>Viridiplantae</taxon>
        <taxon>Streptophyta</taxon>
        <taxon>Embryophyta</taxon>
        <taxon>Tracheophyta</taxon>
        <taxon>Spermatophyta</taxon>
        <taxon>Magnoliopsida</taxon>
        <taxon>Proteales</taxon>
        <taxon>Nelumbonaceae</taxon>
        <taxon>Nelumbo</taxon>
    </lineage>
</organism>
<sequence length="52" mass="5917">MQKGYGLQATPDKTLVAGTSIRKWPFNKHNIKEGLLLGLMVDMWEKKSNLTQ</sequence>
<evidence type="ECO:0000313" key="1">
    <source>
        <dbReference type="EMBL" id="DAD26637.1"/>
    </source>
</evidence>
<protein>
    <submittedName>
        <fullName evidence="1">Uncharacterized protein</fullName>
    </submittedName>
</protein>
<dbReference type="Proteomes" id="UP000607653">
    <property type="component" value="Unassembled WGS sequence"/>
</dbReference>
<proteinExistence type="predicted"/>
<name>A0A822Y2G6_NELNU</name>
<dbReference type="AlphaFoldDB" id="A0A822Y2G6"/>
<dbReference type="EMBL" id="DUZY01000002">
    <property type="protein sequence ID" value="DAD26637.1"/>
    <property type="molecule type" value="Genomic_DNA"/>
</dbReference>
<keyword evidence="2" id="KW-1185">Reference proteome</keyword>
<evidence type="ECO:0000313" key="2">
    <source>
        <dbReference type="Proteomes" id="UP000607653"/>
    </source>
</evidence>
<reference evidence="1 2" key="1">
    <citation type="journal article" date="2020" name="Mol. Biol. Evol.">
        <title>Distinct Expression and Methylation Patterns for Genes with Different Fates following a Single Whole-Genome Duplication in Flowering Plants.</title>
        <authorList>
            <person name="Shi T."/>
            <person name="Rahmani R.S."/>
            <person name="Gugger P.F."/>
            <person name="Wang M."/>
            <person name="Li H."/>
            <person name="Zhang Y."/>
            <person name="Li Z."/>
            <person name="Wang Q."/>
            <person name="Van de Peer Y."/>
            <person name="Marchal K."/>
            <person name="Chen J."/>
        </authorList>
    </citation>
    <scope>NUCLEOTIDE SEQUENCE [LARGE SCALE GENOMIC DNA]</scope>
    <source>
        <tissue evidence="1">Leaf</tissue>
    </source>
</reference>
<accession>A0A822Y2G6</accession>
<gene>
    <name evidence="1" type="ORF">HUJ06_028105</name>
</gene>